<dbReference type="Pfam" id="PF03796">
    <property type="entry name" value="DnaB_C"/>
    <property type="match status" value="1"/>
</dbReference>
<dbReference type="SUPFAM" id="SSF52540">
    <property type="entry name" value="P-loop containing nucleoside triphosphate hydrolases"/>
    <property type="match status" value="1"/>
</dbReference>
<accession>A0A0H4IN20</accession>
<dbReference type="GeneID" id="26796533"/>
<dbReference type="GO" id="GO:0006260">
    <property type="term" value="P:DNA replication"/>
    <property type="evidence" value="ECO:0007669"/>
    <property type="project" value="InterPro"/>
</dbReference>
<dbReference type="Gene3D" id="3.40.50.300">
    <property type="entry name" value="P-loop containing nucleotide triphosphate hydrolases"/>
    <property type="match status" value="1"/>
</dbReference>
<evidence type="ECO:0000313" key="3">
    <source>
        <dbReference type="Proteomes" id="UP000202763"/>
    </source>
</evidence>
<dbReference type="PANTHER" id="PTHR12873:SF0">
    <property type="entry name" value="TWINKLE MTDNA HELICASE"/>
    <property type="match status" value="1"/>
</dbReference>
<dbReference type="GO" id="GO:0003697">
    <property type="term" value="F:single-stranded DNA binding"/>
    <property type="evidence" value="ECO:0007669"/>
    <property type="project" value="InterPro"/>
</dbReference>
<dbReference type="OrthoDB" id="615at10239"/>
<keyword evidence="2" id="KW-0347">Helicase</keyword>
<name>A0A0H4IN20_9CAUD</name>
<dbReference type="GO" id="GO:0043139">
    <property type="term" value="F:5'-3' DNA helicase activity"/>
    <property type="evidence" value="ECO:0007669"/>
    <property type="project" value="InterPro"/>
</dbReference>
<dbReference type="InterPro" id="IPR007694">
    <property type="entry name" value="DNA_helicase_DnaB-like_C"/>
</dbReference>
<dbReference type="PANTHER" id="PTHR12873">
    <property type="entry name" value="T7-LIKE MITOCHONDRIAL DNA HELICASE"/>
    <property type="match status" value="1"/>
</dbReference>
<sequence length="670" mass="76000">MSEEVLNDGFFIKHDYCIASELKVAGVNKYGDIAYEDCPSSDGNAVYEHDLDSGGVTYSGFCWSCKQAFKPEQIAASSLAEEYNLTPTGEVSERKTFTRQEKTPALTKDEVRDLIKDIGYTDKPYRSIKPEYLKFFGHLGKHDRKGNLVSMYYPETRGGVIWPTGYKIRHLPKYFSKVGQTGIKSDMAGYVKFKDYENHRDILICPGEVDMVSAYQMLREQQIKKGQEDYAPVAVVSPTTGEGSAIKQIRQHYEFLCSFENIILGFDNDDVGNKAMLEIADILPKEKVKIIKWTYGDPNKALVNGKEKQFLSDFYNAKEFTDNGIFASHGLMPYIKDALRLPRITLPPYMEVLQGMTKGSGAIKNRIYNIIGITSCGKSTHVNNMVHHFAFLPNEKAAVVSLEATKGEYGVDILSLHLETNLYWKEADAVHEYLDTPNVIEKANELFVNEDGESRFYVVDDRKGTVASLEKLCETLRNKYGVTIIVIDVLTDLLRVTSIEEQARHMNWQSNFVKSGVTIFNVLHTRKVENNKDGTPKKCTEYDSYGSSIFVQKAAGNIVINRSKECPHEDWIERNSTYVDIPKMRQGQTGTAGVWLYDPETRQVYDREKFFIENPEKLPFGYDLTVSSFDKAYWEEGGRGWKGGETSGVKNTFSKRKEASKPINVEESMF</sequence>
<organism evidence="2 3">
    <name type="scientific">Pseudoalteromonas phage H101</name>
    <dbReference type="NCBI Taxonomy" id="1654919"/>
    <lineage>
        <taxon>Viruses</taxon>
        <taxon>Duplodnaviria</taxon>
        <taxon>Heunggongvirae</taxon>
        <taxon>Uroviricota</taxon>
        <taxon>Caudoviricetes</taxon>
        <taxon>Shandongvirus</taxon>
        <taxon>Shandongvirus H101</taxon>
    </lineage>
</organism>
<dbReference type="InterPro" id="IPR027417">
    <property type="entry name" value="P-loop_NTPase"/>
</dbReference>
<dbReference type="Pfam" id="PF13155">
    <property type="entry name" value="Toprim_2"/>
    <property type="match status" value="1"/>
</dbReference>
<keyword evidence="2" id="KW-0067">ATP-binding</keyword>
<dbReference type="RefSeq" id="YP_009225472.1">
    <property type="nucleotide sequence ID" value="NC_029094.1"/>
</dbReference>
<dbReference type="EMBL" id="KR534323">
    <property type="protein sequence ID" value="AKO60939.1"/>
    <property type="molecule type" value="Genomic_DNA"/>
</dbReference>
<protein>
    <submittedName>
        <fullName evidence="2">Primase/helicase protein</fullName>
    </submittedName>
</protein>
<evidence type="ECO:0000259" key="1">
    <source>
        <dbReference type="Pfam" id="PF03796"/>
    </source>
</evidence>
<dbReference type="Gene3D" id="3.40.1360.10">
    <property type="match status" value="1"/>
</dbReference>
<dbReference type="InterPro" id="IPR027032">
    <property type="entry name" value="Twinkle-like"/>
</dbReference>
<dbReference type="SUPFAM" id="SSF56731">
    <property type="entry name" value="DNA primase core"/>
    <property type="match status" value="1"/>
</dbReference>
<proteinExistence type="predicted"/>
<keyword evidence="3" id="KW-1185">Reference proteome</keyword>
<reference evidence="2 3" key="1">
    <citation type="submission" date="2015-05" db="EMBL/GenBank/DDBJ databases">
        <authorList>
            <person name="Wang D.B."/>
            <person name="Wang M."/>
        </authorList>
    </citation>
    <scope>NUCLEOTIDE SEQUENCE [LARGE SCALE GENOMIC DNA]</scope>
</reference>
<feature type="domain" description="SF4 helicase" evidence="1">
    <location>
        <begin position="360"/>
        <end position="594"/>
    </location>
</feature>
<keyword evidence="2" id="KW-0547">Nucleotide-binding</keyword>
<dbReference type="GO" id="GO:0005524">
    <property type="term" value="F:ATP binding"/>
    <property type="evidence" value="ECO:0007669"/>
    <property type="project" value="InterPro"/>
</dbReference>
<dbReference type="KEGG" id="vg:26796533"/>
<dbReference type="Proteomes" id="UP000202763">
    <property type="component" value="Segment"/>
</dbReference>
<evidence type="ECO:0000313" key="2">
    <source>
        <dbReference type="EMBL" id="AKO60939.1"/>
    </source>
</evidence>
<keyword evidence="2" id="KW-0378">Hydrolase</keyword>